<dbReference type="GeneID" id="33356050"/>
<keyword evidence="1" id="KW-0150">Chloroplast</keyword>
<evidence type="ECO:0000313" key="1">
    <source>
        <dbReference type="EMBL" id="ARW62789.1"/>
    </source>
</evidence>
<accession>A0A1Z1MA02</accession>
<dbReference type="EMBL" id="MF101424">
    <property type="protein sequence ID" value="ARW62789.1"/>
    <property type="molecule type" value="Genomic_DNA"/>
</dbReference>
<reference evidence="1" key="1">
    <citation type="journal article" date="2017" name="J. Phycol.">
        <title>Analysis of chloroplast genomes and a supermatrix inform reclassification of the Rhodomelaceae (Rhodophyta).</title>
        <authorList>
            <person name="Diaz-Tapia P."/>
            <person name="Maggs C.A."/>
            <person name="West J.A."/>
            <person name="Verbruggen H."/>
        </authorList>
    </citation>
    <scope>NUCLEOTIDE SEQUENCE</scope>
    <source>
        <strain evidence="1">PD508</strain>
    </source>
</reference>
<geneLocation type="chloroplast" evidence="1"/>
<sequence>MINNRAKFCFISDSSFKHFCFEFVYSLFTLIYL</sequence>
<gene>
    <name evidence="1" type="primary">orf34b</name>
</gene>
<dbReference type="AlphaFoldDB" id="A0A1Z1MA02"/>
<keyword evidence="1" id="KW-0934">Plastid</keyword>
<name>A0A1Z1MA02_RHOCN</name>
<organism evidence="1">
    <name type="scientific">Rhodomela confervoides</name>
    <name type="common">Red alga</name>
    <dbReference type="NCBI Taxonomy" id="35163"/>
    <lineage>
        <taxon>Eukaryota</taxon>
        <taxon>Rhodophyta</taxon>
        <taxon>Florideophyceae</taxon>
        <taxon>Rhodymeniophycidae</taxon>
        <taxon>Ceramiales</taxon>
        <taxon>Rhodomelaceae</taxon>
        <taxon>Rhodomela</taxon>
    </lineage>
</organism>
<protein>
    <submittedName>
        <fullName evidence="1">Uncharacterized protein</fullName>
    </submittedName>
</protein>
<proteinExistence type="predicted"/>
<dbReference type="RefSeq" id="YP_009394227.1">
    <property type="nucleotide sequence ID" value="NC_035271.1"/>
</dbReference>